<evidence type="ECO:0000313" key="3">
    <source>
        <dbReference type="EMBL" id="SDY94549.1"/>
    </source>
</evidence>
<dbReference type="Pfam" id="PF01757">
    <property type="entry name" value="Acyl_transf_3"/>
    <property type="match status" value="1"/>
</dbReference>
<feature type="transmembrane region" description="Helical" evidence="1">
    <location>
        <begin position="12"/>
        <end position="33"/>
    </location>
</feature>
<reference evidence="4" key="1">
    <citation type="submission" date="2016-10" db="EMBL/GenBank/DDBJ databases">
        <authorList>
            <person name="Varghese N."/>
            <person name="Submissions S."/>
        </authorList>
    </citation>
    <scope>NUCLEOTIDE SEQUENCE [LARGE SCALE GENOMIC DNA]</scope>
    <source>
        <strain evidence="4">DSM 100420</strain>
    </source>
</reference>
<evidence type="ECO:0000313" key="4">
    <source>
        <dbReference type="Proteomes" id="UP000198914"/>
    </source>
</evidence>
<accession>A0A1H3P299</accession>
<keyword evidence="1" id="KW-1133">Transmembrane helix</keyword>
<feature type="domain" description="Acyltransferase 3" evidence="2">
    <location>
        <begin position="12"/>
        <end position="311"/>
    </location>
</feature>
<dbReference type="Proteomes" id="UP000198914">
    <property type="component" value="Unassembled WGS sequence"/>
</dbReference>
<dbReference type="PANTHER" id="PTHR23028">
    <property type="entry name" value="ACETYLTRANSFERASE"/>
    <property type="match status" value="1"/>
</dbReference>
<protein>
    <submittedName>
        <fullName evidence="3">Peptidoglycan/LPS O-acetylase OafA/YrhL, contains acyltransferase and SGNH-hydrolase domains</fullName>
    </submittedName>
</protein>
<keyword evidence="3" id="KW-0012">Acyltransferase</keyword>
<dbReference type="EMBL" id="FNPX01000004">
    <property type="protein sequence ID" value="SDY94549.1"/>
    <property type="molecule type" value="Genomic_DNA"/>
</dbReference>
<keyword evidence="4" id="KW-1185">Reference proteome</keyword>
<sequence length="444" mass="49699">MILFHADVAPFSGGFFDVDVFFVLSGFLITTLIQRDLARGSLLPWDFYERRARRILPALFAVISVRIVVAWFIHFPADMENFSESVMGVALFLSNTAFWDQSGYFDTAAELKPLLHTWSRAVEEQFYIFFPLLLMGFWHLGMRVVTGALAVIFLASLTYAQWAAVNAPNDAFFFILSRAWELLIGSFAAIALAHWPALPRLRPAGLLSAVGLICVIIFIVAFDDDTPTPGLWFLLPTGGTALILLFSVPGAPAHRILSLRPMVWVGLISYSAYLWHRPLFVFTRYSTTLILPVWVTGLLLAATVFLGWLSYLFIETPFRNRTILSRRTIFKASGTGLLVMLVPARWVTSLVDSPVAIDLQLENGCAISFVQDIHDRTLQSDIFDRLAADFPDTVTVVDPLPTLYAGENTYAPVAPDGSFRIFDRHHLTEAETRQPVPFFEAALP</sequence>
<dbReference type="GO" id="GO:0016787">
    <property type="term" value="F:hydrolase activity"/>
    <property type="evidence" value="ECO:0007669"/>
    <property type="project" value="UniProtKB-KW"/>
</dbReference>
<feature type="transmembrane region" description="Helical" evidence="1">
    <location>
        <begin position="228"/>
        <end position="246"/>
    </location>
</feature>
<dbReference type="GO" id="GO:0016020">
    <property type="term" value="C:membrane"/>
    <property type="evidence" value="ECO:0007669"/>
    <property type="project" value="TreeGrafter"/>
</dbReference>
<dbReference type="InterPro" id="IPR002656">
    <property type="entry name" value="Acyl_transf_3_dom"/>
</dbReference>
<feature type="transmembrane region" description="Helical" evidence="1">
    <location>
        <begin position="204"/>
        <end position="222"/>
    </location>
</feature>
<gene>
    <name evidence="3" type="ORF">SAMN05444004_104187</name>
</gene>
<feature type="transmembrane region" description="Helical" evidence="1">
    <location>
        <begin position="126"/>
        <end position="159"/>
    </location>
</feature>
<dbReference type="InterPro" id="IPR050879">
    <property type="entry name" value="Acyltransferase_3"/>
</dbReference>
<name>A0A1H3P299_9RHOB</name>
<proteinExistence type="predicted"/>
<keyword evidence="3" id="KW-0808">Transferase</keyword>
<feature type="transmembrane region" description="Helical" evidence="1">
    <location>
        <begin position="288"/>
        <end position="314"/>
    </location>
</feature>
<keyword evidence="1" id="KW-0812">Transmembrane</keyword>
<feature type="transmembrane region" description="Helical" evidence="1">
    <location>
        <begin position="54"/>
        <end position="73"/>
    </location>
</feature>
<dbReference type="AlphaFoldDB" id="A0A1H3P299"/>
<keyword evidence="1" id="KW-0472">Membrane</keyword>
<organism evidence="3 4">
    <name type="scientific">Jannaschia faecimaris</name>
    <dbReference type="NCBI Taxonomy" id="1244108"/>
    <lineage>
        <taxon>Bacteria</taxon>
        <taxon>Pseudomonadati</taxon>
        <taxon>Pseudomonadota</taxon>
        <taxon>Alphaproteobacteria</taxon>
        <taxon>Rhodobacterales</taxon>
        <taxon>Roseobacteraceae</taxon>
        <taxon>Jannaschia</taxon>
    </lineage>
</organism>
<evidence type="ECO:0000259" key="2">
    <source>
        <dbReference type="Pfam" id="PF01757"/>
    </source>
</evidence>
<keyword evidence="3" id="KW-0378">Hydrolase</keyword>
<dbReference type="GO" id="GO:0016747">
    <property type="term" value="F:acyltransferase activity, transferring groups other than amino-acyl groups"/>
    <property type="evidence" value="ECO:0007669"/>
    <property type="project" value="InterPro"/>
</dbReference>
<evidence type="ECO:0000256" key="1">
    <source>
        <dbReference type="SAM" id="Phobius"/>
    </source>
</evidence>
<dbReference type="PANTHER" id="PTHR23028:SF53">
    <property type="entry name" value="ACYL_TRANSF_3 DOMAIN-CONTAINING PROTEIN"/>
    <property type="match status" value="1"/>
</dbReference>
<dbReference type="STRING" id="1244108.SAMN05444004_104187"/>
<feature type="transmembrane region" description="Helical" evidence="1">
    <location>
        <begin position="171"/>
        <end position="192"/>
    </location>
</feature>
<feature type="transmembrane region" description="Helical" evidence="1">
    <location>
        <begin position="258"/>
        <end position="276"/>
    </location>
</feature>
<dbReference type="GO" id="GO:0009103">
    <property type="term" value="P:lipopolysaccharide biosynthetic process"/>
    <property type="evidence" value="ECO:0007669"/>
    <property type="project" value="TreeGrafter"/>
</dbReference>